<dbReference type="CDD" id="cd12922">
    <property type="entry name" value="VKOR_5"/>
    <property type="match status" value="1"/>
</dbReference>
<evidence type="ECO:0000313" key="13">
    <source>
        <dbReference type="Proteomes" id="UP001597307"/>
    </source>
</evidence>
<dbReference type="SMART" id="SM00756">
    <property type="entry name" value="VKc"/>
    <property type="match status" value="1"/>
</dbReference>
<comment type="subcellular location">
    <subcellularLocation>
        <location evidence="1">Membrane</location>
        <topology evidence="1">Multi-pass membrane protein</topology>
    </subcellularLocation>
</comment>
<keyword evidence="8" id="KW-1015">Disulfide bond</keyword>
<dbReference type="Proteomes" id="UP001597307">
    <property type="component" value="Unassembled WGS sequence"/>
</dbReference>
<keyword evidence="13" id="KW-1185">Reference proteome</keyword>
<feature type="transmembrane region" description="Helical" evidence="10">
    <location>
        <begin position="75"/>
        <end position="93"/>
    </location>
</feature>
<feature type="transmembrane region" description="Helical" evidence="10">
    <location>
        <begin position="126"/>
        <end position="148"/>
    </location>
</feature>
<evidence type="ECO:0000256" key="1">
    <source>
        <dbReference type="ARBA" id="ARBA00004141"/>
    </source>
</evidence>
<comment type="caution">
    <text evidence="12">The sequence shown here is derived from an EMBL/GenBank/DDBJ whole genome shotgun (WGS) entry which is preliminary data.</text>
</comment>
<gene>
    <name evidence="12" type="ORF">ACFSFX_04275</name>
</gene>
<protein>
    <submittedName>
        <fullName evidence="12">Vitamin K epoxide reductase family protein</fullName>
    </submittedName>
</protein>
<dbReference type="InterPro" id="IPR038354">
    <property type="entry name" value="VKOR_sf"/>
</dbReference>
<evidence type="ECO:0000256" key="3">
    <source>
        <dbReference type="ARBA" id="ARBA00022692"/>
    </source>
</evidence>
<evidence type="ECO:0000256" key="4">
    <source>
        <dbReference type="ARBA" id="ARBA00022719"/>
    </source>
</evidence>
<name>A0ABW4Q3J1_9MICC</name>
<feature type="transmembrane region" description="Helical" evidence="10">
    <location>
        <begin position="100"/>
        <end position="120"/>
    </location>
</feature>
<evidence type="ECO:0000259" key="11">
    <source>
        <dbReference type="SMART" id="SM00756"/>
    </source>
</evidence>
<dbReference type="RefSeq" id="WP_343878024.1">
    <property type="nucleotide sequence ID" value="NZ_BAAAIJ010000009.1"/>
</dbReference>
<feature type="transmembrane region" description="Helical" evidence="10">
    <location>
        <begin position="14"/>
        <end position="34"/>
    </location>
</feature>
<evidence type="ECO:0000256" key="6">
    <source>
        <dbReference type="ARBA" id="ARBA00023002"/>
    </source>
</evidence>
<comment type="similarity">
    <text evidence="2">Belongs to the VKOR family.</text>
</comment>
<dbReference type="Pfam" id="PF07884">
    <property type="entry name" value="VKOR"/>
    <property type="match status" value="1"/>
</dbReference>
<accession>A0ABW4Q3J1</accession>
<evidence type="ECO:0000256" key="5">
    <source>
        <dbReference type="ARBA" id="ARBA00022989"/>
    </source>
</evidence>
<dbReference type="InterPro" id="IPR041714">
    <property type="entry name" value="VKOR_Actinobacteria"/>
</dbReference>
<keyword evidence="7 10" id="KW-0472">Membrane</keyword>
<dbReference type="Gene3D" id="1.20.1440.130">
    <property type="entry name" value="VKOR domain"/>
    <property type="match status" value="1"/>
</dbReference>
<keyword evidence="3 10" id="KW-0812">Transmembrane</keyword>
<reference evidence="13" key="1">
    <citation type="journal article" date="2019" name="Int. J. Syst. Evol. Microbiol.">
        <title>The Global Catalogue of Microorganisms (GCM) 10K type strain sequencing project: providing services to taxonomists for standard genome sequencing and annotation.</title>
        <authorList>
            <consortium name="The Broad Institute Genomics Platform"/>
            <consortium name="The Broad Institute Genome Sequencing Center for Infectious Disease"/>
            <person name="Wu L."/>
            <person name="Ma J."/>
        </authorList>
    </citation>
    <scope>NUCLEOTIDE SEQUENCE [LARGE SCALE GENOMIC DNA]</scope>
    <source>
        <strain evidence="13">JCM 11496</strain>
    </source>
</reference>
<evidence type="ECO:0000256" key="2">
    <source>
        <dbReference type="ARBA" id="ARBA00006214"/>
    </source>
</evidence>
<evidence type="ECO:0000256" key="10">
    <source>
        <dbReference type="SAM" id="Phobius"/>
    </source>
</evidence>
<evidence type="ECO:0000256" key="8">
    <source>
        <dbReference type="ARBA" id="ARBA00023157"/>
    </source>
</evidence>
<proteinExistence type="inferred from homology"/>
<feature type="domain" description="Vitamin K epoxide reductase" evidence="11">
    <location>
        <begin position="11"/>
        <end position="152"/>
    </location>
</feature>
<keyword evidence="6" id="KW-0560">Oxidoreductase</keyword>
<dbReference type="EMBL" id="JBHUGA010000009">
    <property type="protein sequence ID" value="MFD1845809.1"/>
    <property type="molecule type" value="Genomic_DNA"/>
</dbReference>
<organism evidence="12 13">
    <name type="scientific">Arthrobacter flavus</name>
    <dbReference type="NCBI Taxonomy" id="95172"/>
    <lineage>
        <taxon>Bacteria</taxon>
        <taxon>Bacillati</taxon>
        <taxon>Actinomycetota</taxon>
        <taxon>Actinomycetes</taxon>
        <taxon>Micrococcales</taxon>
        <taxon>Micrococcaceae</taxon>
        <taxon>Arthrobacter</taxon>
    </lineage>
</organism>
<keyword evidence="5 10" id="KW-1133">Transmembrane helix</keyword>
<evidence type="ECO:0000313" key="12">
    <source>
        <dbReference type="EMBL" id="MFD1845809.1"/>
    </source>
</evidence>
<keyword evidence="4" id="KW-0874">Quinone</keyword>
<evidence type="ECO:0000256" key="7">
    <source>
        <dbReference type="ARBA" id="ARBA00023136"/>
    </source>
</evidence>
<evidence type="ECO:0000256" key="9">
    <source>
        <dbReference type="ARBA" id="ARBA00023284"/>
    </source>
</evidence>
<keyword evidence="9" id="KW-0676">Redox-active center</keyword>
<feature type="transmembrane region" description="Helical" evidence="10">
    <location>
        <begin position="168"/>
        <end position="192"/>
    </location>
</feature>
<dbReference type="InterPro" id="IPR012932">
    <property type="entry name" value="VKOR"/>
</dbReference>
<sequence length="197" mass="21319">MDTVTPRFAQDKPFGLILILSGVVGWLASGQLVLERLAVYADPNYVTSCDVNAFVSCGEVFKTWQAGLFGFPNPLLGIVAFSVIITTGAMLLAGANVARWYWRALQVGVTLGMLFTIWLWSQALFAIGILCIYCMVVWAAMIVLTVFLTSRNLVCGVFPASERVKQFLSGWTGTTAALLVIATAAAVFFRFIGVFAG</sequence>